<feature type="compositionally biased region" description="Basic and acidic residues" evidence="1">
    <location>
        <begin position="183"/>
        <end position="195"/>
    </location>
</feature>
<feature type="region of interest" description="Disordered" evidence="1">
    <location>
        <begin position="183"/>
        <end position="215"/>
    </location>
</feature>
<keyword evidence="2" id="KW-0812">Transmembrane</keyword>
<protein>
    <submittedName>
        <fullName evidence="3">Uncharacterized protein</fullName>
    </submittedName>
</protein>
<organism evidence="3 4">
    <name type="scientific">Ophiobolus disseminans</name>
    <dbReference type="NCBI Taxonomy" id="1469910"/>
    <lineage>
        <taxon>Eukaryota</taxon>
        <taxon>Fungi</taxon>
        <taxon>Dikarya</taxon>
        <taxon>Ascomycota</taxon>
        <taxon>Pezizomycotina</taxon>
        <taxon>Dothideomycetes</taxon>
        <taxon>Pleosporomycetidae</taxon>
        <taxon>Pleosporales</taxon>
        <taxon>Pleosporineae</taxon>
        <taxon>Phaeosphaeriaceae</taxon>
        <taxon>Ophiobolus</taxon>
    </lineage>
</organism>
<dbReference type="OrthoDB" id="4770059at2759"/>
<keyword evidence="4" id="KW-1185">Reference proteome</keyword>
<proteinExistence type="predicted"/>
<dbReference type="AlphaFoldDB" id="A0A6A7AA82"/>
<feature type="transmembrane region" description="Helical" evidence="2">
    <location>
        <begin position="114"/>
        <end position="137"/>
    </location>
</feature>
<keyword evidence="2" id="KW-0472">Membrane</keyword>
<evidence type="ECO:0000313" key="3">
    <source>
        <dbReference type="EMBL" id="KAF2829619.1"/>
    </source>
</evidence>
<feature type="region of interest" description="Disordered" evidence="1">
    <location>
        <begin position="145"/>
        <end position="165"/>
    </location>
</feature>
<dbReference type="EMBL" id="MU006220">
    <property type="protein sequence ID" value="KAF2829619.1"/>
    <property type="molecule type" value="Genomic_DNA"/>
</dbReference>
<keyword evidence="2" id="KW-1133">Transmembrane helix</keyword>
<evidence type="ECO:0000256" key="1">
    <source>
        <dbReference type="SAM" id="MobiDB-lite"/>
    </source>
</evidence>
<dbReference type="Proteomes" id="UP000799424">
    <property type="component" value="Unassembled WGS sequence"/>
</dbReference>
<accession>A0A6A7AA82</accession>
<evidence type="ECO:0000313" key="4">
    <source>
        <dbReference type="Proteomes" id="UP000799424"/>
    </source>
</evidence>
<reference evidence="3" key="1">
    <citation type="journal article" date="2020" name="Stud. Mycol.">
        <title>101 Dothideomycetes genomes: a test case for predicting lifestyles and emergence of pathogens.</title>
        <authorList>
            <person name="Haridas S."/>
            <person name="Albert R."/>
            <person name="Binder M."/>
            <person name="Bloem J."/>
            <person name="Labutti K."/>
            <person name="Salamov A."/>
            <person name="Andreopoulos B."/>
            <person name="Baker S."/>
            <person name="Barry K."/>
            <person name="Bills G."/>
            <person name="Bluhm B."/>
            <person name="Cannon C."/>
            <person name="Castanera R."/>
            <person name="Culley D."/>
            <person name="Daum C."/>
            <person name="Ezra D."/>
            <person name="Gonzalez J."/>
            <person name="Henrissat B."/>
            <person name="Kuo A."/>
            <person name="Liang C."/>
            <person name="Lipzen A."/>
            <person name="Lutzoni F."/>
            <person name="Magnuson J."/>
            <person name="Mondo S."/>
            <person name="Nolan M."/>
            <person name="Ohm R."/>
            <person name="Pangilinan J."/>
            <person name="Park H.-J."/>
            <person name="Ramirez L."/>
            <person name="Alfaro M."/>
            <person name="Sun H."/>
            <person name="Tritt A."/>
            <person name="Yoshinaga Y."/>
            <person name="Zwiers L.-H."/>
            <person name="Turgeon B."/>
            <person name="Goodwin S."/>
            <person name="Spatafora J."/>
            <person name="Crous P."/>
            <person name="Grigoriev I."/>
        </authorList>
    </citation>
    <scope>NUCLEOTIDE SEQUENCE</scope>
    <source>
        <strain evidence="3">CBS 113818</strain>
    </source>
</reference>
<sequence>MPGTFIELDNENSTSVAYQWLQRVESGTTKPFLATWTSNTTKLTNGVAIADAISIGWQPSDLSKFPPAYATDIARKIGVPLITATPATSSSLPRETSTLPVLPPPQNLSTAAKAGIGIGAALGFTVIISIIVAILLLRKRRQKRAAATPSTDARPDTPEMEDQDVTLATRKWYLGGRWRNEAEARNDPEELDSRAVHVVPGPPAELDAAERRRET</sequence>
<gene>
    <name evidence="3" type="ORF">CC86DRAFT_435446</name>
</gene>
<name>A0A6A7AA82_9PLEO</name>
<evidence type="ECO:0000256" key="2">
    <source>
        <dbReference type="SAM" id="Phobius"/>
    </source>
</evidence>